<dbReference type="InterPro" id="IPR016195">
    <property type="entry name" value="Pol/histidinol_Pase-like"/>
</dbReference>
<gene>
    <name evidence="5" type="ORF">GCM10017764_22490</name>
</gene>
<name>A0ABQ3HVI5_9SPHI</name>
<comment type="catalytic activity">
    <reaction evidence="4">
        <text>O-phospho-L-tyrosyl-[protein] + H2O = L-tyrosyl-[protein] + phosphate</text>
        <dbReference type="Rhea" id="RHEA:10684"/>
        <dbReference type="Rhea" id="RHEA-COMP:10136"/>
        <dbReference type="Rhea" id="RHEA-COMP:20101"/>
        <dbReference type="ChEBI" id="CHEBI:15377"/>
        <dbReference type="ChEBI" id="CHEBI:43474"/>
        <dbReference type="ChEBI" id="CHEBI:46858"/>
        <dbReference type="ChEBI" id="CHEBI:61978"/>
        <dbReference type="EC" id="3.1.3.48"/>
    </reaction>
</comment>
<sequence length="259" mass="29549">MSFWNRLFGRKERSNESDGRLAWVGCDMHNHILPGIDDGSKTVEESLLLLQGLKDLGINRCVSTPHVMQEVHNNTPATIAAAHKALKAGIEDAGMKFDIQYSAEYMIDDQLQTIINQDQVCLLPNQHMLIEMSYLAESKALFKTIKDIQDKGYQPILAHPERYNYYHQNFKIYKEIKDAGCLLQLNLLSISRYYGEHVKSAALMLIKSGMYDLVGTDMHHERHLHALRQVAVKYDSYALLKDNPIKNATIFDNSQKLAI</sequence>
<dbReference type="SUPFAM" id="SSF89550">
    <property type="entry name" value="PHP domain-like"/>
    <property type="match status" value="1"/>
</dbReference>
<dbReference type="EC" id="3.1.3.48" evidence="2"/>
<dbReference type="Proteomes" id="UP000620550">
    <property type="component" value="Unassembled WGS sequence"/>
</dbReference>
<dbReference type="RefSeq" id="WP_189626765.1">
    <property type="nucleotide sequence ID" value="NZ_BNAF01000008.1"/>
</dbReference>
<dbReference type="EMBL" id="BNAF01000008">
    <property type="protein sequence ID" value="GHE38833.1"/>
    <property type="molecule type" value="Genomic_DNA"/>
</dbReference>
<dbReference type="PANTHER" id="PTHR39181">
    <property type="entry name" value="TYROSINE-PROTEIN PHOSPHATASE YWQE"/>
    <property type="match status" value="1"/>
</dbReference>
<organism evidence="5 6">
    <name type="scientific">Sphingobacterium griseoflavum</name>
    <dbReference type="NCBI Taxonomy" id="1474952"/>
    <lineage>
        <taxon>Bacteria</taxon>
        <taxon>Pseudomonadati</taxon>
        <taxon>Bacteroidota</taxon>
        <taxon>Sphingobacteriia</taxon>
        <taxon>Sphingobacteriales</taxon>
        <taxon>Sphingobacteriaceae</taxon>
        <taxon>Sphingobacterium</taxon>
    </lineage>
</organism>
<protein>
    <recommendedName>
        <fullName evidence="2">protein-tyrosine-phosphatase</fullName>
        <ecNumber evidence="2">3.1.3.48</ecNumber>
    </recommendedName>
</protein>
<keyword evidence="6" id="KW-1185">Reference proteome</keyword>
<evidence type="ECO:0000313" key="5">
    <source>
        <dbReference type="EMBL" id="GHE38833.1"/>
    </source>
</evidence>
<evidence type="ECO:0000256" key="4">
    <source>
        <dbReference type="ARBA" id="ARBA00051722"/>
    </source>
</evidence>
<dbReference type="InterPro" id="IPR016667">
    <property type="entry name" value="Caps_polysacc_synth_CpsB/CapC"/>
</dbReference>
<reference evidence="6" key="1">
    <citation type="journal article" date="2019" name="Int. J. Syst. Evol. Microbiol.">
        <title>The Global Catalogue of Microorganisms (GCM) 10K type strain sequencing project: providing services to taxonomists for standard genome sequencing and annotation.</title>
        <authorList>
            <consortium name="The Broad Institute Genomics Platform"/>
            <consortium name="The Broad Institute Genome Sequencing Center for Infectious Disease"/>
            <person name="Wu L."/>
            <person name="Ma J."/>
        </authorList>
    </citation>
    <scope>NUCLEOTIDE SEQUENCE [LARGE SCALE GENOMIC DNA]</scope>
    <source>
        <strain evidence="6">CGMCC 1.12966</strain>
    </source>
</reference>
<evidence type="ECO:0000256" key="2">
    <source>
        <dbReference type="ARBA" id="ARBA00013064"/>
    </source>
</evidence>
<proteinExistence type="inferred from homology"/>
<dbReference type="Pfam" id="PF19567">
    <property type="entry name" value="CpsB_CapC"/>
    <property type="match status" value="1"/>
</dbReference>
<accession>A0ABQ3HVI5</accession>
<dbReference type="Gene3D" id="3.20.20.140">
    <property type="entry name" value="Metal-dependent hydrolases"/>
    <property type="match status" value="1"/>
</dbReference>
<evidence type="ECO:0000256" key="3">
    <source>
        <dbReference type="ARBA" id="ARBA00022801"/>
    </source>
</evidence>
<keyword evidence="3" id="KW-0378">Hydrolase</keyword>
<comment type="similarity">
    <text evidence="1">Belongs to the metallo-dependent hydrolases superfamily. CpsB/CapC family.</text>
</comment>
<evidence type="ECO:0000313" key="6">
    <source>
        <dbReference type="Proteomes" id="UP000620550"/>
    </source>
</evidence>
<dbReference type="PANTHER" id="PTHR39181:SF1">
    <property type="entry name" value="TYROSINE-PROTEIN PHOSPHATASE YWQE"/>
    <property type="match status" value="1"/>
</dbReference>
<comment type="caution">
    <text evidence="5">The sequence shown here is derived from an EMBL/GenBank/DDBJ whole genome shotgun (WGS) entry which is preliminary data.</text>
</comment>
<evidence type="ECO:0000256" key="1">
    <source>
        <dbReference type="ARBA" id="ARBA00005750"/>
    </source>
</evidence>